<dbReference type="Pfam" id="PF07589">
    <property type="entry name" value="PEP-CTERM"/>
    <property type="match status" value="1"/>
</dbReference>
<dbReference type="Proteomes" id="UP001597128">
    <property type="component" value="Unassembled WGS sequence"/>
</dbReference>
<accession>A0ABW3F947</accession>
<reference evidence="4" key="1">
    <citation type="journal article" date="2019" name="Int. J. Syst. Evol. Microbiol.">
        <title>The Global Catalogue of Microorganisms (GCM) 10K type strain sequencing project: providing services to taxonomists for standard genome sequencing and annotation.</title>
        <authorList>
            <consortium name="The Broad Institute Genomics Platform"/>
            <consortium name="The Broad Institute Genome Sequencing Center for Infectious Disease"/>
            <person name="Wu L."/>
            <person name="Ma J."/>
        </authorList>
    </citation>
    <scope>NUCLEOTIDE SEQUENCE [LARGE SCALE GENOMIC DNA]</scope>
    <source>
        <strain evidence="4">CCUG 58412</strain>
    </source>
</reference>
<dbReference type="RefSeq" id="WP_379057681.1">
    <property type="nucleotide sequence ID" value="NZ_JBHTKB010000002.1"/>
</dbReference>
<proteinExistence type="predicted"/>
<name>A0ABW3F947_9PROT</name>
<organism evidence="3 4">
    <name type="scientific">Methylophilus luteus</name>
    <dbReference type="NCBI Taxonomy" id="640108"/>
    <lineage>
        <taxon>Bacteria</taxon>
        <taxon>Pseudomonadati</taxon>
        <taxon>Pseudomonadota</taxon>
        <taxon>Betaproteobacteria</taxon>
        <taxon>Nitrosomonadales</taxon>
        <taxon>Methylophilaceae</taxon>
        <taxon>Methylophilus</taxon>
    </lineage>
</organism>
<dbReference type="NCBIfam" id="TIGR02595">
    <property type="entry name" value="PEP_CTERM"/>
    <property type="match status" value="1"/>
</dbReference>
<feature type="signal peptide" evidence="1">
    <location>
        <begin position="1"/>
        <end position="27"/>
    </location>
</feature>
<protein>
    <submittedName>
        <fullName evidence="3">PEP-CTERM sorting domain-containing protein</fullName>
    </submittedName>
</protein>
<keyword evidence="1" id="KW-0732">Signal</keyword>
<dbReference type="InterPro" id="IPR013424">
    <property type="entry name" value="Ice-binding_C"/>
</dbReference>
<comment type="caution">
    <text evidence="3">The sequence shown here is derived from an EMBL/GenBank/DDBJ whole genome shotgun (WGS) entry which is preliminary data.</text>
</comment>
<evidence type="ECO:0000256" key="1">
    <source>
        <dbReference type="SAM" id="SignalP"/>
    </source>
</evidence>
<sequence length="310" mass="32364">MIKEISFKPLAIVALAAFSFTTATAYAANPIQDAIPVAKTLSGNQKDDGWYNLSSAAKTKDVDGSPVTIAGVTGGGSFPGTAPWATPNIISQVKSDTDNSAYLRKVANGAVGGIFVAGDSLYAGTFADGYNINGGKLGVYETTPVANLANVVFQVEIGGAYGYDFYQPDAAGTSVSGGASAQQVGALASTNYFPVLNFTYGNNEQGTLTANWAELVAKTDNGFMSTPTGNEPVSINLYAFQWDLSSYSNISAFNVTFNVVAHSQTYAARLTQSDTFNQVVAVTAVPEPESYAMILAGLGLIGFAARRRKV</sequence>
<evidence type="ECO:0000313" key="4">
    <source>
        <dbReference type="Proteomes" id="UP001597128"/>
    </source>
</evidence>
<evidence type="ECO:0000313" key="3">
    <source>
        <dbReference type="EMBL" id="MFD0914122.1"/>
    </source>
</evidence>
<feature type="chain" id="PRO_5047305008" evidence="1">
    <location>
        <begin position="28"/>
        <end position="310"/>
    </location>
</feature>
<feature type="domain" description="Ice-binding protein C-terminal" evidence="2">
    <location>
        <begin position="284"/>
        <end position="308"/>
    </location>
</feature>
<keyword evidence="4" id="KW-1185">Reference proteome</keyword>
<dbReference type="EMBL" id="JBHTKB010000002">
    <property type="protein sequence ID" value="MFD0914122.1"/>
    <property type="molecule type" value="Genomic_DNA"/>
</dbReference>
<gene>
    <name evidence="3" type="ORF">ACFQ1Z_11230</name>
</gene>
<evidence type="ECO:0000259" key="2">
    <source>
        <dbReference type="Pfam" id="PF07589"/>
    </source>
</evidence>